<protein>
    <recommendedName>
        <fullName evidence="1">GTPase-associated system helical domain-containing protein</fullName>
    </recommendedName>
</protein>
<dbReference type="Proteomes" id="UP000063429">
    <property type="component" value="Chromosome"/>
</dbReference>
<evidence type="ECO:0000313" key="3">
    <source>
        <dbReference type="Proteomes" id="UP000063429"/>
    </source>
</evidence>
<dbReference type="InterPro" id="IPR045523">
    <property type="entry name" value="GASH"/>
</dbReference>
<name>A0ABM5UWQ0_9BURK</name>
<proteinExistence type="predicted"/>
<gene>
    <name evidence="2" type="ORF">F506_02515</name>
</gene>
<dbReference type="EMBL" id="CP011409">
    <property type="protein sequence ID" value="AKZ61694.1"/>
    <property type="molecule type" value="Genomic_DNA"/>
</dbReference>
<keyword evidence="3" id="KW-1185">Reference proteome</keyword>
<reference evidence="3" key="1">
    <citation type="journal article" date="2015" name="Genome Announc.">
        <title>Complete Genome Sequence of Herbaspirillum hiltneri N3 (DSM 17495), Isolated from Surface-Sterilized Wheat Roots.</title>
        <authorList>
            <person name="Guizelini D."/>
            <person name="Saizaki P.M."/>
            <person name="Coimbra N.A."/>
            <person name="Weiss V.A."/>
            <person name="Faoro H."/>
            <person name="Sfeir M.Z."/>
            <person name="Baura V.A."/>
            <person name="Monteiro R.A."/>
            <person name="Chubatsu L.S."/>
            <person name="Souza E.M."/>
            <person name="Cruz L.M."/>
            <person name="Pedrosa F.O."/>
            <person name="Raittz R.T."/>
            <person name="Marchaukoski J.N."/>
            <person name="Steffens M.B."/>
        </authorList>
    </citation>
    <scope>NUCLEOTIDE SEQUENCE [LARGE SCALE GENOMIC DNA]</scope>
    <source>
        <strain evidence="3">N3</strain>
    </source>
</reference>
<sequence length="342" mass="36892">MSIMAKYAQIIWAEPTNQDVQDRNKAVETLRAQLLTKSTREAITLAAAVASGFSGSALPAELAQEIEKAISAESAAFVLQGRELQAQVCLAVAVIAIVTQPVVDGPGWTTADAFAASLWSALSLQDQCEHAKVEELRQDLIEVCRTRVARVAKVARKRMIVPDVGTLTIPEEDPRSTKANTAYRKATAPVIAALKTNQDLDHEEINFLWWVLADYSEILDCALFDQVSFIRAIASGLEGATVLHRLPSDGFRHAALRHVGASANIPLKTLIESLGESRAKLSAPYINSLAMTVPLVFPLISSLIGDEHQSVTSVELDARGWGARALLEASILVMESRFAGAA</sequence>
<feature type="domain" description="GTPase-associated system helical" evidence="1">
    <location>
        <begin position="1"/>
        <end position="155"/>
    </location>
</feature>
<evidence type="ECO:0000259" key="1">
    <source>
        <dbReference type="Pfam" id="PF19994"/>
    </source>
</evidence>
<dbReference type="RefSeq" id="WP_053195189.1">
    <property type="nucleotide sequence ID" value="NZ_CP011409.1"/>
</dbReference>
<evidence type="ECO:0000313" key="2">
    <source>
        <dbReference type="EMBL" id="AKZ61694.1"/>
    </source>
</evidence>
<organism evidence="2 3">
    <name type="scientific">Herbaspirillum hiltneri N3</name>
    <dbReference type="NCBI Taxonomy" id="1262470"/>
    <lineage>
        <taxon>Bacteria</taxon>
        <taxon>Pseudomonadati</taxon>
        <taxon>Pseudomonadota</taxon>
        <taxon>Betaproteobacteria</taxon>
        <taxon>Burkholderiales</taxon>
        <taxon>Oxalobacteraceae</taxon>
        <taxon>Herbaspirillum</taxon>
    </lineage>
</organism>
<dbReference type="Pfam" id="PF19994">
    <property type="entry name" value="GASH"/>
    <property type="match status" value="2"/>
</dbReference>
<feature type="domain" description="GTPase-associated system helical" evidence="1">
    <location>
        <begin position="174"/>
        <end position="331"/>
    </location>
</feature>
<accession>A0ABM5UWQ0</accession>